<protein>
    <submittedName>
        <fullName evidence="2">UPAR/Ly6 domain-containing protein</fullName>
    </submittedName>
</protein>
<evidence type="ECO:0000313" key="2">
    <source>
        <dbReference type="WBParaSite" id="MBELARI_LOCUS11168"/>
    </source>
</evidence>
<dbReference type="AlphaFoldDB" id="A0AAF3EB55"/>
<dbReference type="Proteomes" id="UP000887575">
    <property type="component" value="Unassembled WGS sequence"/>
</dbReference>
<accession>A0AAF3EB55</accession>
<proteinExistence type="predicted"/>
<dbReference type="WBParaSite" id="MBELARI_LOCUS11168">
    <property type="protein sequence ID" value="MBELARI_LOCUS11168"/>
    <property type="gene ID" value="MBELARI_LOCUS11168"/>
</dbReference>
<sequence>MWFLLVLLSGCSALKCWRCVGPDCGNVKGPSAQLVECPTGSQCQVNQLEFYDMRLNQTRIQIPVRSCSYETGCVASLDASHCEMIPNEFAGMGCSRTKCCVEDGCNSASSLTALLPSLFVVGILFVIHSQA</sequence>
<name>A0AAF3EB55_9BILA</name>
<organism evidence="1 2">
    <name type="scientific">Mesorhabditis belari</name>
    <dbReference type="NCBI Taxonomy" id="2138241"/>
    <lineage>
        <taxon>Eukaryota</taxon>
        <taxon>Metazoa</taxon>
        <taxon>Ecdysozoa</taxon>
        <taxon>Nematoda</taxon>
        <taxon>Chromadorea</taxon>
        <taxon>Rhabditida</taxon>
        <taxon>Rhabditina</taxon>
        <taxon>Rhabditomorpha</taxon>
        <taxon>Rhabditoidea</taxon>
        <taxon>Rhabditidae</taxon>
        <taxon>Mesorhabditinae</taxon>
        <taxon>Mesorhabditis</taxon>
    </lineage>
</organism>
<evidence type="ECO:0000313" key="1">
    <source>
        <dbReference type="Proteomes" id="UP000887575"/>
    </source>
</evidence>
<keyword evidence="1" id="KW-1185">Reference proteome</keyword>
<reference evidence="2" key="1">
    <citation type="submission" date="2024-02" db="UniProtKB">
        <authorList>
            <consortium name="WormBaseParasite"/>
        </authorList>
    </citation>
    <scope>IDENTIFICATION</scope>
</reference>